<dbReference type="RefSeq" id="WP_215628382.1">
    <property type="nucleotide sequence ID" value="NZ_CP067089.2"/>
</dbReference>
<dbReference type="EMBL" id="CP067089">
    <property type="protein sequence ID" value="QQO11073.1"/>
    <property type="molecule type" value="Genomic_DNA"/>
</dbReference>
<evidence type="ECO:0000313" key="1">
    <source>
        <dbReference type="EMBL" id="QQO11073.1"/>
    </source>
</evidence>
<name>A0A7T8BDB7_9SPIR</name>
<accession>A0A7T8BDB7</accession>
<dbReference type="InterPro" id="IPR054221">
    <property type="entry name" value="DUF6941"/>
</dbReference>
<dbReference type="KEGG" id="bhc:JFL75_09195"/>
<protein>
    <submittedName>
        <fullName evidence="1">Uncharacterized protein</fullName>
    </submittedName>
</protein>
<evidence type="ECO:0000313" key="2">
    <source>
        <dbReference type="Proteomes" id="UP000595917"/>
    </source>
</evidence>
<dbReference type="AlphaFoldDB" id="A0A7T8BDB7"/>
<organism evidence="1 2">
    <name type="scientific">Breznakiella homolactica</name>
    <dbReference type="NCBI Taxonomy" id="2798577"/>
    <lineage>
        <taxon>Bacteria</taxon>
        <taxon>Pseudomonadati</taxon>
        <taxon>Spirochaetota</taxon>
        <taxon>Spirochaetia</taxon>
        <taxon>Spirochaetales</taxon>
        <taxon>Breznakiellaceae</taxon>
        <taxon>Breznakiella</taxon>
    </lineage>
</organism>
<reference evidence="1" key="1">
    <citation type="submission" date="2021-01" db="EMBL/GenBank/DDBJ databases">
        <title>Description of Breznakiella homolactica.</title>
        <authorList>
            <person name="Song Y."/>
            <person name="Brune A."/>
        </authorList>
    </citation>
    <scope>NUCLEOTIDE SEQUENCE</scope>
    <source>
        <strain evidence="1">RmG30</strain>
    </source>
</reference>
<proteinExistence type="predicted"/>
<sequence>MKTEVFTLCDFAQENGGKLTIVGTFDTIIARDFPCVHPLLSIVIRMRFDIWEFGNHTFRIETRDLDGEASIEPVTGTIDVKGVGNASAVSHLVFSISNLKFRNNGVVNFVLYIDDRELTSIPLYVRKG</sequence>
<dbReference type="Pfam" id="PF22091">
    <property type="entry name" value="DUF6941"/>
    <property type="match status" value="1"/>
</dbReference>
<gene>
    <name evidence="1" type="ORF">JFL75_09195</name>
</gene>
<dbReference type="Proteomes" id="UP000595917">
    <property type="component" value="Chromosome"/>
</dbReference>
<keyword evidence="2" id="KW-1185">Reference proteome</keyword>